<reference evidence="1 2" key="1">
    <citation type="submission" date="2024-01" db="EMBL/GenBank/DDBJ databases">
        <title>The diversity of rhizobia nodulating Mimosa spp. in eleven states of Brazil covering several biomes is determined by host plant, location, and edaphic factors.</title>
        <authorList>
            <person name="Rouws L."/>
            <person name="Barauna A."/>
            <person name="Beukes C."/>
            <person name="De Faria S.M."/>
            <person name="Gross E."/>
            <person name="Dos Reis Junior F.B."/>
            <person name="Simon M."/>
            <person name="Maluk M."/>
            <person name="Odee D.W."/>
            <person name="Kenicer G."/>
            <person name="Young J.P.W."/>
            <person name="Reis V.M."/>
            <person name="Zilli J."/>
            <person name="James E.K."/>
        </authorList>
    </citation>
    <scope>NUCLEOTIDE SEQUENCE [LARGE SCALE GENOMIC DNA]</scope>
    <source>
        <strain evidence="1 2">JPY164</strain>
    </source>
</reference>
<name>A0ABU9SET5_9BURK</name>
<proteinExistence type="predicted"/>
<evidence type="ECO:0000313" key="2">
    <source>
        <dbReference type="Proteomes" id="UP001390669"/>
    </source>
</evidence>
<accession>A0ABU9SET5</accession>
<dbReference type="EMBL" id="JAYMRW010000008">
    <property type="protein sequence ID" value="MEM5449882.1"/>
    <property type="molecule type" value="Genomic_DNA"/>
</dbReference>
<comment type="caution">
    <text evidence="1">The sequence shown here is derived from an EMBL/GenBank/DDBJ whole genome shotgun (WGS) entry which is preliminary data.</text>
</comment>
<keyword evidence="2" id="KW-1185">Reference proteome</keyword>
<dbReference type="Proteomes" id="UP001390669">
    <property type="component" value="Unassembled WGS sequence"/>
</dbReference>
<protein>
    <submittedName>
        <fullName evidence="1">Uncharacterized protein</fullName>
    </submittedName>
</protein>
<organism evidence="1 2">
    <name type="scientific">Paraburkholderia guartelaensis</name>
    <dbReference type="NCBI Taxonomy" id="2546446"/>
    <lineage>
        <taxon>Bacteria</taxon>
        <taxon>Pseudomonadati</taxon>
        <taxon>Pseudomonadota</taxon>
        <taxon>Betaproteobacteria</taxon>
        <taxon>Burkholderiales</taxon>
        <taxon>Burkholderiaceae</taxon>
        <taxon>Paraburkholderia</taxon>
    </lineage>
</organism>
<sequence length="126" mass="13974">MRIAINTLPGRYTPTLVNGNIKQMRDKAALQADAVALLRESGPLPKKKIITALRTVKWIVDEVMEKAEAEGELERFRMLSPRKRMDEYWCIAGTAPVRTSATRFNAAAVLAAMQAHALQLATGLRV</sequence>
<dbReference type="RefSeq" id="WP_406952854.1">
    <property type="nucleotide sequence ID" value="NZ_JAYMRW010000008.1"/>
</dbReference>
<gene>
    <name evidence="1" type="ORF">VSR33_20605</name>
</gene>
<evidence type="ECO:0000313" key="1">
    <source>
        <dbReference type="EMBL" id="MEM5449882.1"/>
    </source>
</evidence>